<dbReference type="EMBL" id="BTSY01000005">
    <property type="protein sequence ID" value="GMT27692.1"/>
    <property type="molecule type" value="Genomic_DNA"/>
</dbReference>
<sequence>VFQLRQKDVEKGYIALACEIIFVFENDDWIEFTRKLIHLKHQDLFNRAICIENNDASFAIWSGCASCDFKHEDLVSMCKDEKAIKDTLPSSFTPARVEKYNDSFEEFLWHSGFYLVP</sequence>
<comment type="caution">
    <text evidence="1">The sequence shown here is derived from an EMBL/GenBank/DDBJ whole genome shotgun (WGS) entry which is preliminary data.</text>
</comment>
<dbReference type="Proteomes" id="UP001432322">
    <property type="component" value="Unassembled WGS sequence"/>
</dbReference>
<protein>
    <submittedName>
        <fullName evidence="1">Uncharacterized protein</fullName>
    </submittedName>
</protein>
<dbReference type="AlphaFoldDB" id="A0AAV5W9M0"/>
<keyword evidence="2" id="KW-1185">Reference proteome</keyword>
<proteinExistence type="predicted"/>
<accession>A0AAV5W9M0</accession>
<evidence type="ECO:0000313" key="1">
    <source>
        <dbReference type="EMBL" id="GMT27692.1"/>
    </source>
</evidence>
<name>A0AAV5W9M0_9BILA</name>
<feature type="non-terminal residue" evidence="1">
    <location>
        <position position="117"/>
    </location>
</feature>
<gene>
    <name evidence="1" type="ORF">PFISCL1PPCAC_18989</name>
</gene>
<reference evidence="1" key="1">
    <citation type="submission" date="2023-10" db="EMBL/GenBank/DDBJ databases">
        <title>Genome assembly of Pristionchus species.</title>
        <authorList>
            <person name="Yoshida K."/>
            <person name="Sommer R.J."/>
        </authorList>
    </citation>
    <scope>NUCLEOTIDE SEQUENCE</scope>
    <source>
        <strain evidence="1">RS5133</strain>
    </source>
</reference>
<evidence type="ECO:0000313" key="2">
    <source>
        <dbReference type="Proteomes" id="UP001432322"/>
    </source>
</evidence>
<organism evidence="1 2">
    <name type="scientific">Pristionchus fissidentatus</name>
    <dbReference type="NCBI Taxonomy" id="1538716"/>
    <lineage>
        <taxon>Eukaryota</taxon>
        <taxon>Metazoa</taxon>
        <taxon>Ecdysozoa</taxon>
        <taxon>Nematoda</taxon>
        <taxon>Chromadorea</taxon>
        <taxon>Rhabditida</taxon>
        <taxon>Rhabditina</taxon>
        <taxon>Diplogasteromorpha</taxon>
        <taxon>Diplogasteroidea</taxon>
        <taxon>Neodiplogasteridae</taxon>
        <taxon>Pristionchus</taxon>
    </lineage>
</organism>
<feature type="non-terminal residue" evidence="1">
    <location>
        <position position="1"/>
    </location>
</feature>